<evidence type="ECO:0000313" key="7">
    <source>
        <dbReference type="EMBL" id="CAB3995880.1"/>
    </source>
</evidence>
<dbReference type="Pfam" id="PF07039">
    <property type="entry name" value="SGF29_Tudor"/>
    <property type="match status" value="1"/>
</dbReference>
<name>A0A6S7HIT2_PARCT</name>
<dbReference type="InterPro" id="IPR047287">
    <property type="entry name" value="Tudor_SGF29_rpt2"/>
</dbReference>
<organism evidence="7 8">
    <name type="scientific">Paramuricea clavata</name>
    <name type="common">Red gorgonian</name>
    <name type="synonym">Violescent sea-whip</name>
    <dbReference type="NCBI Taxonomy" id="317549"/>
    <lineage>
        <taxon>Eukaryota</taxon>
        <taxon>Metazoa</taxon>
        <taxon>Cnidaria</taxon>
        <taxon>Anthozoa</taxon>
        <taxon>Octocorallia</taxon>
        <taxon>Malacalcyonacea</taxon>
        <taxon>Plexauridae</taxon>
        <taxon>Paramuricea</taxon>
    </lineage>
</organism>
<dbReference type="InterPro" id="IPR047288">
    <property type="entry name" value="Tudor_SGF29_rpt1"/>
</dbReference>
<dbReference type="EMBL" id="CACRXK020002754">
    <property type="protein sequence ID" value="CAB3995880.1"/>
    <property type="molecule type" value="Genomic_DNA"/>
</dbReference>
<feature type="domain" description="SGF29 C-terminal" evidence="6">
    <location>
        <begin position="163"/>
        <end position="307"/>
    </location>
</feature>
<dbReference type="CDD" id="cd20394">
    <property type="entry name" value="Tudor_SGF29_rpt2"/>
    <property type="match status" value="1"/>
</dbReference>
<evidence type="ECO:0000256" key="3">
    <source>
        <dbReference type="ARBA" id="ARBA00023054"/>
    </source>
</evidence>
<gene>
    <name evidence="7" type="ORF">PACLA_8A078460</name>
</gene>
<evidence type="ECO:0000259" key="6">
    <source>
        <dbReference type="PROSITE" id="PS51518"/>
    </source>
</evidence>
<keyword evidence="8" id="KW-1185">Reference proteome</keyword>
<keyword evidence="4" id="KW-0804">Transcription</keyword>
<evidence type="ECO:0000256" key="4">
    <source>
        <dbReference type="ARBA" id="ARBA00023163"/>
    </source>
</evidence>
<evidence type="ECO:0000256" key="1">
    <source>
        <dbReference type="ARBA" id="ARBA00004123"/>
    </source>
</evidence>
<dbReference type="Gene3D" id="2.30.30.140">
    <property type="match status" value="2"/>
</dbReference>
<dbReference type="FunFam" id="2.30.30.140:FF:000029">
    <property type="entry name" value="SAGA-associated factor 29 homolog"/>
    <property type="match status" value="1"/>
</dbReference>
<dbReference type="FunFam" id="2.30.30.140:FF:000026">
    <property type="entry name" value="SAGA-associated factor 29 homolog"/>
    <property type="match status" value="1"/>
</dbReference>
<keyword evidence="5" id="KW-0539">Nucleus</keyword>
<evidence type="ECO:0000256" key="2">
    <source>
        <dbReference type="ARBA" id="ARBA00023015"/>
    </source>
</evidence>
<keyword evidence="3" id="KW-0175">Coiled coil</keyword>
<proteinExistence type="predicted"/>
<dbReference type="CDD" id="cd20393">
    <property type="entry name" value="Tudor_SGF29_rpt1"/>
    <property type="match status" value="1"/>
</dbReference>
<dbReference type="PANTHER" id="PTHR21539">
    <property type="entry name" value="SAGA-ASSOCIATED FACTOR 29"/>
    <property type="match status" value="1"/>
</dbReference>
<dbReference type="Proteomes" id="UP001152795">
    <property type="component" value="Unassembled WGS sequence"/>
</dbReference>
<dbReference type="GO" id="GO:0140672">
    <property type="term" value="C:ATAC complex"/>
    <property type="evidence" value="ECO:0007669"/>
    <property type="project" value="UniProtKB-ARBA"/>
</dbReference>
<dbReference type="PANTHER" id="PTHR21539:SF0">
    <property type="entry name" value="SAGA-ASSOCIATED FACTOR 29"/>
    <property type="match status" value="1"/>
</dbReference>
<dbReference type="AlphaFoldDB" id="A0A6S7HIT2"/>
<accession>A0A6S7HIT2</accession>
<protein>
    <submittedName>
        <fullName evidence="7">SAGA-associated factor 29</fullName>
    </submittedName>
</protein>
<dbReference type="GO" id="GO:0000124">
    <property type="term" value="C:SAGA complex"/>
    <property type="evidence" value="ECO:0007669"/>
    <property type="project" value="InterPro"/>
</dbReference>
<dbReference type="OrthoDB" id="10265994at2759"/>
<reference evidence="7" key="1">
    <citation type="submission" date="2020-04" db="EMBL/GenBank/DDBJ databases">
        <authorList>
            <person name="Alioto T."/>
            <person name="Alioto T."/>
            <person name="Gomez Garrido J."/>
        </authorList>
    </citation>
    <scope>NUCLEOTIDE SEQUENCE</scope>
    <source>
        <strain evidence="7">A484AB</strain>
    </source>
</reference>
<comment type="subcellular location">
    <subcellularLocation>
        <location evidence="1">Nucleus</location>
    </subcellularLocation>
</comment>
<evidence type="ECO:0000313" key="8">
    <source>
        <dbReference type="Proteomes" id="UP001152795"/>
    </source>
</evidence>
<comment type="caution">
    <text evidence="7">The sequence shown here is derived from an EMBL/GenBank/DDBJ whole genome shotgun (WGS) entry which is preliminary data.</text>
</comment>
<dbReference type="PROSITE" id="PS51518">
    <property type="entry name" value="SGF29_C"/>
    <property type="match status" value="1"/>
</dbReference>
<keyword evidence="2" id="KW-0805">Transcription regulation</keyword>
<sequence length="307" mass="34365">MRRAKSTASSGINSGGNAVPKLLRDLHQLIHQVQDERNRNEHTLMNISKTHERMKSEAKVSSYFKSKLKGLYGAAIADCEAEAELIRRATDKIANIQALTNEGAQGRSHVDGSGLDIEPSRKAGMRRGVLMTILQQNAAQLPMFMGKASENVPPLCGSIPPAANYAPDPGDHVAARVRTPDGEEQWILAEVVLFNPSTNKYDIDDIDEEGGNKKERHHLSRRRFIPLPKMKVNPSTHKHALFQKQDLVLALYPQTTCFYRALIHEPPSRPQDDYSVLFEDTSYPEGYSPPLCVAQRYVVTSKENKRR</sequence>
<evidence type="ECO:0000256" key="5">
    <source>
        <dbReference type="ARBA" id="ARBA00023242"/>
    </source>
</evidence>
<dbReference type="InterPro" id="IPR037802">
    <property type="entry name" value="SGF29"/>
</dbReference>
<dbReference type="InterPro" id="IPR010750">
    <property type="entry name" value="SGF29_tudor-like_dom"/>
</dbReference>
<dbReference type="GO" id="GO:0005634">
    <property type="term" value="C:nucleus"/>
    <property type="evidence" value="ECO:0007669"/>
    <property type="project" value="UniProtKB-SubCell"/>
</dbReference>